<comment type="caution">
    <text evidence="2">The sequence shown here is derived from an EMBL/GenBank/DDBJ whole genome shotgun (WGS) entry which is preliminary data.</text>
</comment>
<accession>A0A2I0JAB4</accession>
<feature type="region of interest" description="Disordered" evidence="1">
    <location>
        <begin position="1"/>
        <end position="28"/>
    </location>
</feature>
<keyword evidence="3" id="KW-1185">Reference proteome</keyword>
<dbReference type="EMBL" id="PGOL01001924">
    <property type="protein sequence ID" value="PKI52606.1"/>
    <property type="molecule type" value="Genomic_DNA"/>
</dbReference>
<evidence type="ECO:0000313" key="3">
    <source>
        <dbReference type="Proteomes" id="UP000233551"/>
    </source>
</evidence>
<dbReference type="STRING" id="22663.A0A2I0JAB4"/>
<dbReference type="PANTHER" id="PTHR33132">
    <property type="entry name" value="OSJNBB0118P14.9 PROTEIN"/>
    <property type="match status" value="1"/>
</dbReference>
<dbReference type="PANTHER" id="PTHR33132:SF135">
    <property type="entry name" value="OS02G0799700 PROTEIN"/>
    <property type="match status" value="1"/>
</dbReference>
<dbReference type="Proteomes" id="UP000233551">
    <property type="component" value="Unassembled WGS sequence"/>
</dbReference>
<reference evidence="2 3" key="1">
    <citation type="submission" date="2017-11" db="EMBL/GenBank/DDBJ databases">
        <title>De-novo sequencing of pomegranate (Punica granatum L.) genome.</title>
        <authorList>
            <person name="Akparov Z."/>
            <person name="Amiraslanov A."/>
            <person name="Hajiyeva S."/>
            <person name="Abbasov M."/>
            <person name="Kaur K."/>
            <person name="Hamwieh A."/>
            <person name="Solovyev V."/>
            <person name="Salamov A."/>
            <person name="Braich B."/>
            <person name="Kosarev P."/>
            <person name="Mahmoud A."/>
            <person name="Hajiyev E."/>
            <person name="Babayeva S."/>
            <person name="Izzatullayeva V."/>
            <person name="Mammadov A."/>
            <person name="Mammadov A."/>
            <person name="Sharifova S."/>
            <person name="Ojaghi J."/>
            <person name="Eynullazada K."/>
            <person name="Bayramov B."/>
            <person name="Abdulazimova A."/>
            <person name="Shahmuradov I."/>
        </authorList>
    </citation>
    <scope>NUCLEOTIDE SEQUENCE [LARGE SCALE GENOMIC DNA]</scope>
    <source>
        <strain evidence="3">cv. AG2017</strain>
        <tissue evidence="2">Leaf</tissue>
    </source>
</reference>
<feature type="region of interest" description="Disordered" evidence="1">
    <location>
        <begin position="66"/>
        <end position="111"/>
    </location>
</feature>
<feature type="compositionally biased region" description="Basic residues" evidence="1">
    <location>
        <begin position="1"/>
        <end position="10"/>
    </location>
</feature>
<evidence type="ECO:0000313" key="2">
    <source>
        <dbReference type="EMBL" id="PKI52606.1"/>
    </source>
</evidence>
<name>A0A2I0JAB4_PUNGR</name>
<dbReference type="AlphaFoldDB" id="A0A2I0JAB4"/>
<protein>
    <submittedName>
        <fullName evidence="2">Uncharacterized protein</fullName>
    </submittedName>
</protein>
<organism evidence="2 3">
    <name type="scientific">Punica granatum</name>
    <name type="common">Pomegranate</name>
    <dbReference type="NCBI Taxonomy" id="22663"/>
    <lineage>
        <taxon>Eukaryota</taxon>
        <taxon>Viridiplantae</taxon>
        <taxon>Streptophyta</taxon>
        <taxon>Embryophyta</taxon>
        <taxon>Tracheophyta</taxon>
        <taxon>Spermatophyta</taxon>
        <taxon>Magnoliopsida</taxon>
        <taxon>eudicotyledons</taxon>
        <taxon>Gunneridae</taxon>
        <taxon>Pentapetalae</taxon>
        <taxon>rosids</taxon>
        <taxon>malvids</taxon>
        <taxon>Myrtales</taxon>
        <taxon>Lythraceae</taxon>
        <taxon>Punica</taxon>
    </lineage>
</organism>
<gene>
    <name evidence="2" type="ORF">CRG98_026946</name>
</gene>
<proteinExistence type="predicted"/>
<sequence>MAATTSRRHSSGPMMRSLSPSGRFYSRASPSAASAAASGFASSSSSFAARPSAATSFLQRSASPTRVNMYGAPAPNPSVRFSLDRSTSPSRPISVKQRNRQAVRGSGGPKTSLRTCMCSPTTHPGSFRCSLHKNCPSSPAGGASYSPNRLNARRSAMTNSLVRIGGVEGDLVKRALAALIRPSSHQQRRRAAFQSRPSSHRICEFSGERQLQRRWRQRIKSLISARSGLSCTDDRIGHGLLAFSGDREALRSDTRDTQLCTYTYNPPYIILNQEVDVSETRRKQNSSIWRIPPNRIMMGQWDLPFETRAHPQKWEDRIGSDPWEFLWVGSLSLFLVWIYYHLTSPRTG</sequence>
<evidence type="ECO:0000256" key="1">
    <source>
        <dbReference type="SAM" id="MobiDB-lite"/>
    </source>
</evidence>